<name>A0A0F7JZV3_9GAMM</name>
<dbReference type="OrthoDB" id="9773156at2"/>
<dbReference type="GO" id="GO:1902201">
    <property type="term" value="P:negative regulation of bacterial-type flagellum-dependent cell motility"/>
    <property type="evidence" value="ECO:0007669"/>
    <property type="project" value="TreeGrafter"/>
</dbReference>
<evidence type="ECO:0000256" key="3">
    <source>
        <dbReference type="ARBA" id="ARBA00034247"/>
    </source>
</evidence>
<dbReference type="EC" id="2.7.7.65" evidence="2"/>
<dbReference type="InterPro" id="IPR029016">
    <property type="entry name" value="GAF-like_dom_sf"/>
</dbReference>
<dbReference type="FunFam" id="3.30.70.270:FF:000001">
    <property type="entry name" value="Diguanylate cyclase domain protein"/>
    <property type="match status" value="1"/>
</dbReference>
<keyword evidence="6" id="KW-1185">Reference proteome</keyword>
<evidence type="ECO:0000313" key="6">
    <source>
        <dbReference type="Proteomes" id="UP000034410"/>
    </source>
</evidence>
<sequence>MPKPPPTPSPTDLAFINRQLRQRLTSLTREASHNEEVLKRFHDRELTLLATESLPQLLSCLVDGMKASFDLPNIQLVLHDPDHELRHLLLHSGIEPEGLADIRFVDEIASFSPKHARYRAPWLGPFRNPEHAILFPTDDTLKSIAILPMIRRGQLVGFIGLGSHDPNRFTRQHASDFLNRLATISAICLENTANREHLVISGLTDALTGLHNRRYLERRLEEEVTRALRYQHPLSCLFIDADHFKQINDRHGHGAGDSVLRELALRVKECLRLSDIATRYGGEEFTLLLPQTDATEAAKLAERIRSRIQHKPIAIHGGGYVEVTVSIGVSALPPGSSRENPQQRAKHLIEAADKALYTAKESGRNRVQLANPDSLSGRALESIELND</sequence>
<dbReference type="NCBIfam" id="TIGR00254">
    <property type="entry name" value="GGDEF"/>
    <property type="match status" value="1"/>
</dbReference>
<evidence type="ECO:0000313" key="5">
    <source>
        <dbReference type="EMBL" id="AKH20874.1"/>
    </source>
</evidence>
<dbReference type="GO" id="GO:0043709">
    <property type="term" value="P:cell adhesion involved in single-species biofilm formation"/>
    <property type="evidence" value="ECO:0007669"/>
    <property type="project" value="TreeGrafter"/>
</dbReference>
<dbReference type="InterPro" id="IPR029787">
    <property type="entry name" value="Nucleotide_cyclase"/>
</dbReference>
<dbReference type="GO" id="GO:0005886">
    <property type="term" value="C:plasma membrane"/>
    <property type="evidence" value="ECO:0007669"/>
    <property type="project" value="TreeGrafter"/>
</dbReference>
<dbReference type="Gene3D" id="3.30.450.40">
    <property type="match status" value="1"/>
</dbReference>
<feature type="domain" description="GGDEF" evidence="4">
    <location>
        <begin position="232"/>
        <end position="372"/>
    </location>
</feature>
<gene>
    <name evidence="5" type="ORF">AAY24_11500</name>
</gene>
<dbReference type="SUPFAM" id="SSF55073">
    <property type="entry name" value="Nucleotide cyclase"/>
    <property type="match status" value="1"/>
</dbReference>
<comment type="catalytic activity">
    <reaction evidence="3">
        <text>2 GTP = 3',3'-c-di-GMP + 2 diphosphate</text>
        <dbReference type="Rhea" id="RHEA:24898"/>
        <dbReference type="ChEBI" id="CHEBI:33019"/>
        <dbReference type="ChEBI" id="CHEBI:37565"/>
        <dbReference type="ChEBI" id="CHEBI:58805"/>
        <dbReference type="EC" id="2.7.7.65"/>
    </reaction>
</comment>
<dbReference type="PROSITE" id="PS50887">
    <property type="entry name" value="GGDEF"/>
    <property type="match status" value="1"/>
</dbReference>
<dbReference type="GO" id="GO:0052621">
    <property type="term" value="F:diguanylate cyclase activity"/>
    <property type="evidence" value="ECO:0007669"/>
    <property type="project" value="UniProtKB-EC"/>
</dbReference>
<evidence type="ECO:0000256" key="1">
    <source>
        <dbReference type="ARBA" id="ARBA00001946"/>
    </source>
</evidence>
<accession>A0A0F7JZV3</accession>
<dbReference type="PANTHER" id="PTHR45138:SF9">
    <property type="entry name" value="DIGUANYLATE CYCLASE DGCM-RELATED"/>
    <property type="match status" value="1"/>
</dbReference>
<dbReference type="KEGG" id="seds:AAY24_11500"/>
<comment type="cofactor">
    <cofactor evidence="1">
        <name>Mg(2+)</name>
        <dbReference type="ChEBI" id="CHEBI:18420"/>
    </cofactor>
</comment>
<dbReference type="RefSeq" id="WP_046859803.1">
    <property type="nucleotide sequence ID" value="NZ_CP011412.1"/>
</dbReference>
<dbReference type="PANTHER" id="PTHR45138">
    <property type="entry name" value="REGULATORY COMPONENTS OF SENSORY TRANSDUCTION SYSTEM"/>
    <property type="match status" value="1"/>
</dbReference>
<dbReference type="Pfam" id="PF04340">
    <property type="entry name" value="DUF484"/>
    <property type="match status" value="1"/>
</dbReference>
<dbReference type="SMART" id="SM00267">
    <property type="entry name" value="GGDEF"/>
    <property type="match status" value="1"/>
</dbReference>
<protein>
    <recommendedName>
        <fullName evidence="2">diguanylate cyclase</fullName>
        <ecNumber evidence="2">2.7.7.65</ecNumber>
    </recommendedName>
</protein>
<evidence type="ECO:0000256" key="2">
    <source>
        <dbReference type="ARBA" id="ARBA00012528"/>
    </source>
</evidence>
<proteinExistence type="predicted"/>
<dbReference type="Gene3D" id="3.30.70.270">
    <property type="match status" value="1"/>
</dbReference>
<dbReference type="EMBL" id="CP011412">
    <property type="protein sequence ID" value="AKH20874.1"/>
    <property type="molecule type" value="Genomic_DNA"/>
</dbReference>
<evidence type="ECO:0000259" key="4">
    <source>
        <dbReference type="PROSITE" id="PS50887"/>
    </source>
</evidence>
<organism evidence="5 6">
    <name type="scientific">Sedimenticola thiotaurini</name>
    <dbReference type="NCBI Taxonomy" id="1543721"/>
    <lineage>
        <taxon>Bacteria</taxon>
        <taxon>Pseudomonadati</taxon>
        <taxon>Pseudomonadota</taxon>
        <taxon>Gammaproteobacteria</taxon>
        <taxon>Chromatiales</taxon>
        <taxon>Sedimenticolaceae</taxon>
        <taxon>Sedimenticola</taxon>
    </lineage>
</organism>
<dbReference type="InterPro" id="IPR043128">
    <property type="entry name" value="Rev_trsase/Diguanyl_cyclase"/>
</dbReference>
<dbReference type="Proteomes" id="UP000034410">
    <property type="component" value="Chromosome"/>
</dbReference>
<dbReference type="InterPro" id="IPR050469">
    <property type="entry name" value="Diguanylate_Cyclase"/>
</dbReference>
<dbReference type="CDD" id="cd01949">
    <property type="entry name" value="GGDEF"/>
    <property type="match status" value="1"/>
</dbReference>
<reference evidence="5 6" key="1">
    <citation type="journal article" date="2015" name="Genome Announc.">
        <title>Complete Genome Sequence of Sedimenticola thiotaurini Strain SIP-G1, a Polyphosphate- and Polyhydroxyalkanoate-Accumulating Sulfur-Oxidizing Gammaproteobacterium Isolated from Salt Marsh Sediments.</title>
        <authorList>
            <person name="Flood B.E."/>
            <person name="Jones D.S."/>
            <person name="Bailey J.V."/>
        </authorList>
    </citation>
    <scope>NUCLEOTIDE SEQUENCE [LARGE SCALE GENOMIC DNA]</scope>
    <source>
        <strain evidence="5 6">SIP-G1</strain>
    </source>
</reference>
<dbReference type="AlphaFoldDB" id="A0A0F7JZV3"/>
<dbReference type="SUPFAM" id="SSF55781">
    <property type="entry name" value="GAF domain-like"/>
    <property type="match status" value="1"/>
</dbReference>
<dbReference type="Pfam" id="PF00990">
    <property type="entry name" value="GGDEF"/>
    <property type="match status" value="1"/>
</dbReference>
<dbReference type="InterPro" id="IPR000160">
    <property type="entry name" value="GGDEF_dom"/>
</dbReference>
<dbReference type="InterPro" id="IPR007435">
    <property type="entry name" value="DUF484"/>
</dbReference>